<keyword evidence="2" id="KW-1133">Transmembrane helix</keyword>
<dbReference type="InterPro" id="IPR036278">
    <property type="entry name" value="Sialidase_sf"/>
</dbReference>
<evidence type="ECO:0008006" key="5">
    <source>
        <dbReference type="Google" id="ProtNLM"/>
    </source>
</evidence>
<keyword evidence="2" id="KW-0812">Transmembrane</keyword>
<gene>
    <name evidence="3" type="ORF">B0I32_104243</name>
</gene>
<organism evidence="3 4">
    <name type="scientific">Nonomuraea fuscirosea</name>
    <dbReference type="NCBI Taxonomy" id="1291556"/>
    <lineage>
        <taxon>Bacteria</taxon>
        <taxon>Bacillati</taxon>
        <taxon>Actinomycetota</taxon>
        <taxon>Actinomycetes</taxon>
        <taxon>Streptosporangiales</taxon>
        <taxon>Streptosporangiaceae</taxon>
        <taxon>Nonomuraea</taxon>
    </lineage>
</organism>
<dbReference type="OrthoDB" id="127969at2"/>
<evidence type="ECO:0000256" key="2">
    <source>
        <dbReference type="SAM" id="Phobius"/>
    </source>
</evidence>
<dbReference type="AlphaFoldDB" id="A0A2T0N587"/>
<dbReference type="RefSeq" id="WP_106237582.1">
    <property type="nucleotide sequence ID" value="NZ_PVNG01000004.1"/>
</dbReference>
<dbReference type="CDD" id="cd15482">
    <property type="entry name" value="Sialidase_non-viral"/>
    <property type="match status" value="1"/>
</dbReference>
<feature type="transmembrane region" description="Helical" evidence="2">
    <location>
        <begin position="12"/>
        <end position="36"/>
    </location>
</feature>
<evidence type="ECO:0000256" key="1">
    <source>
        <dbReference type="SAM" id="MobiDB-lite"/>
    </source>
</evidence>
<protein>
    <recommendedName>
        <fullName evidence="5">BNR repeat protein</fullName>
    </recommendedName>
</protein>
<dbReference type="SUPFAM" id="SSF50939">
    <property type="entry name" value="Sialidases"/>
    <property type="match status" value="2"/>
</dbReference>
<keyword evidence="4" id="KW-1185">Reference proteome</keyword>
<sequence length="500" mass="50287">MPAPARRRGIGGLVPVITVPVITVVVTTVAVLIAALSAVPVPVLAEDAGGVPLTELGADTGDDAEGAGQRGTQAGSDTYQWGSTIVAAQQSGRFHDAGASGIAFATSADNGATWARGLLPGLTAAGGGPYARVSDPSVAFDARHGVWLIASLALSDAGGLTGAAVLTSRSADGLTWDRPVTTAVAGGGDLDKPWIVCDNGAASPFRGRCHVLYDDHADGNAIHLARSADGGLTWEVTGTSATGIGGQPVVRPNGAVVVPYLGNDGRIRSVRSRDGGASWEESVLVAEAQRHAVAGGLRAAPLPSAETDADGAVYVAWHDCRFQTDCGGNDIVLSRSATGATWSEPARVTADGGDHFIPGLGVDRESTGDQARLALVYYRYPEALCTAATCRLTVAYTSSSNGGASWSPPLELAGPMSPGWLAATADGRTAGDYLSISVVPGGSAFPAFAVAAAPAGGTLDVRTHTVTGGLPIMSGEPPTVARAAAIASGDPHPALPPTAR</sequence>
<dbReference type="EMBL" id="PVNG01000004">
    <property type="protein sequence ID" value="PRX67487.1"/>
    <property type="molecule type" value="Genomic_DNA"/>
</dbReference>
<dbReference type="Gene3D" id="2.120.10.10">
    <property type="match status" value="2"/>
</dbReference>
<name>A0A2T0N587_9ACTN</name>
<comment type="caution">
    <text evidence="3">The sequence shown here is derived from an EMBL/GenBank/DDBJ whole genome shotgun (WGS) entry which is preliminary data.</text>
</comment>
<reference evidence="3 4" key="1">
    <citation type="submission" date="2018-03" db="EMBL/GenBank/DDBJ databases">
        <title>Genomic Encyclopedia of Type Strains, Phase III (KMG-III): the genomes of soil and plant-associated and newly described type strains.</title>
        <authorList>
            <person name="Whitman W."/>
        </authorList>
    </citation>
    <scope>NUCLEOTIDE SEQUENCE [LARGE SCALE GENOMIC DNA]</scope>
    <source>
        <strain evidence="3 4">CGMCC 4.7104</strain>
    </source>
</reference>
<accession>A0A2T0N587</accession>
<proteinExistence type="predicted"/>
<keyword evidence="2" id="KW-0472">Membrane</keyword>
<evidence type="ECO:0000313" key="3">
    <source>
        <dbReference type="EMBL" id="PRX67487.1"/>
    </source>
</evidence>
<dbReference type="Proteomes" id="UP000238312">
    <property type="component" value="Unassembled WGS sequence"/>
</dbReference>
<feature type="region of interest" description="Disordered" evidence="1">
    <location>
        <begin position="55"/>
        <end position="76"/>
    </location>
</feature>
<evidence type="ECO:0000313" key="4">
    <source>
        <dbReference type="Proteomes" id="UP000238312"/>
    </source>
</evidence>